<accession>A0AAV4U5A0</accession>
<proteinExistence type="predicted"/>
<reference evidence="1 2" key="1">
    <citation type="submission" date="2021-06" db="EMBL/GenBank/DDBJ databases">
        <title>Caerostris darwini draft genome.</title>
        <authorList>
            <person name="Kono N."/>
            <person name="Arakawa K."/>
        </authorList>
    </citation>
    <scope>NUCLEOTIDE SEQUENCE [LARGE SCALE GENOMIC DNA]</scope>
</reference>
<comment type="caution">
    <text evidence="1">The sequence shown here is derived from an EMBL/GenBank/DDBJ whole genome shotgun (WGS) entry which is preliminary data.</text>
</comment>
<protein>
    <submittedName>
        <fullName evidence="1">Uncharacterized protein</fullName>
    </submittedName>
</protein>
<dbReference type="AlphaFoldDB" id="A0AAV4U5A0"/>
<sequence length="108" mass="11714">MGIWETKRMHSAEGSLLVTGGEEGGGGVRGVKAGYCLSGYKTARARPLAAEWPSGFLFCRWPLPSPKNNRSIKRINCARLASNDSNLLFGGALMWKRFGAKIPLFAAQ</sequence>
<organism evidence="1 2">
    <name type="scientific">Caerostris darwini</name>
    <dbReference type="NCBI Taxonomy" id="1538125"/>
    <lineage>
        <taxon>Eukaryota</taxon>
        <taxon>Metazoa</taxon>
        <taxon>Ecdysozoa</taxon>
        <taxon>Arthropoda</taxon>
        <taxon>Chelicerata</taxon>
        <taxon>Arachnida</taxon>
        <taxon>Araneae</taxon>
        <taxon>Araneomorphae</taxon>
        <taxon>Entelegynae</taxon>
        <taxon>Araneoidea</taxon>
        <taxon>Araneidae</taxon>
        <taxon>Caerostris</taxon>
    </lineage>
</organism>
<name>A0AAV4U5A0_9ARAC</name>
<evidence type="ECO:0000313" key="1">
    <source>
        <dbReference type="EMBL" id="GIY52921.1"/>
    </source>
</evidence>
<evidence type="ECO:0000313" key="2">
    <source>
        <dbReference type="Proteomes" id="UP001054837"/>
    </source>
</evidence>
<keyword evidence="2" id="KW-1185">Reference proteome</keyword>
<dbReference type="Proteomes" id="UP001054837">
    <property type="component" value="Unassembled WGS sequence"/>
</dbReference>
<gene>
    <name evidence="1" type="ORF">CDAR_496931</name>
</gene>
<dbReference type="EMBL" id="BPLQ01010723">
    <property type="protein sequence ID" value="GIY52921.1"/>
    <property type="molecule type" value="Genomic_DNA"/>
</dbReference>